<accession>A0A7I8W6A8</accession>
<name>A0A7I8W6A8_9ANNE</name>
<gene>
    <name evidence="1" type="ORF">DGYR_LOCUS11673</name>
</gene>
<keyword evidence="2" id="KW-1185">Reference proteome</keyword>
<sequence>MFCSNGLMHVGQNVWNWSRVLCGLLYPEPDGVLERPLPKEGDLEGGCDAVGEKDMWPKHIFQLEGLMVLRLWGRSRDTDEMFRIVWTKCLYYKKFDNFIHTLDTLEIPGSIA</sequence>
<dbReference type="AlphaFoldDB" id="A0A7I8W6A8"/>
<proteinExistence type="predicted"/>
<dbReference type="EMBL" id="CAJFCJ010000020">
    <property type="protein sequence ID" value="CAD5124080.1"/>
    <property type="molecule type" value="Genomic_DNA"/>
</dbReference>
<dbReference type="Proteomes" id="UP000549394">
    <property type="component" value="Unassembled WGS sequence"/>
</dbReference>
<comment type="caution">
    <text evidence="1">The sequence shown here is derived from an EMBL/GenBank/DDBJ whole genome shotgun (WGS) entry which is preliminary data.</text>
</comment>
<evidence type="ECO:0000313" key="2">
    <source>
        <dbReference type="Proteomes" id="UP000549394"/>
    </source>
</evidence>
<organism evidence="1 2">
    <name type="scientific">Dimorphilus gyrociliatus</name>
    <dbReference type="NCBI Taxonomy" id="2664684"/>
    <lineage>
        <taxon>Eukaryota</taxon>
        <taxon>Metazoa</taxon>
        <taxon>Spiralia</taxon>
        <taxon>Lophotrochozoa</taxon>
        <taxon>Annelida</taxon>
        <taxon>Polychaeta</taxon>
        <taxon>Polychaeta incertae sedis</taxon>
        <taxon>Dinophilidae</taxon>
        <taxon>Dimorphilus</taxon>
    </lineage>
</organism>
<protein>
    <submittedName>
        <fullName evidence="1">DgyrCDS12385</fullName>
    </submittedName>
</protein>
<reference evidence="1 2" key="1">
    <citation type="submission" date="2020-08" db="EMBL/GenBank/DDBJ databases">
        <authorList>
            <person name="Hejnol A."/>
        </authorList>
    </citation>
    <scope>NUCLEOTIDE SEQUENCE [LARGE SCALE GENOMIC DNA]</scope>
</reference>
<evidence type="ECO:0000313" key="1">
    <source>
        <dbReference type="EMBL" id="CAD5124080.1"/>
    </source>
</evidence>